<organism evidence="1 2">
    <name type="scientific">Phakopsora pachyrhizi</name>
    <name type="common">Asian soybean rust disease fungus</name>
    <dbReference type="NCBI Taxonomy" id="170000"/>
    <lineage>
        <taxon>Eukaryota</taxon>
        <taxon>Fungi</taxon>
        <taxon>Dikarya</taxon>
        <taxon>Basidiomycota</taxon>
        <taxon>Pucciniomycotina</taxon>
        <taxon>Pucciniomycetes</taxon>
        <taxon>Pucciniales</taxon>
        <taxon>Phakopsoraceae</taxon>
        <taxon>Phakopsora</taxon>
    </lineage>
</organism>
<keyword evidence="2" id="KW-1185">Reference proteome</keyword>
<gene>
    <name evidence="1" type="ORF">PPACK8108_LOCUS1392</name>
</gene>
<evidence type="ECO:0000313" key="1">
    <source>
        <dbReference type="EMBL" id="CAH7667019.1"/>
    </source>
</evidence>
<evidence type="ECO:0000313" key="2">
    <source>
        <dbReference type="Proteomes" id="UP001153365"/>
    </source>
</evidence>
<dbReference type="Proteomes" id="UP001153365">
    <property type="component" value="Unassembled WGS sequence"/>
</dbReference>
<reference evidence="1" key="1">
    <citation type="submission" date="2022-06" db="EMBL/GenBank/DDBJ databases">
        <authorList>
            <consortium name="SYNGENTA / RWTH Aachen University"/>
        </authorList>
    </citation>
    <scope>NUCLEOTIDE SEQUENCE</scope>
</reference>
<comment type="caution">
    <text evidence="1">The sequence shown here is derived from an EMBL/GenBank/DDBJ whole genome shotgun (WGS) entry which is preliminary data.</text>
</comment>
<proteinExistence type="predicted"/>
<sequence length="187" mass="20376">MSPISNKSVVPGIDQTSLIRLKLKPYHQEPDVGGLEREIKKLGFSLDRREATCLHLNEAEEDCSEKVAVKLFGDGQNLDAVNRRGEQTLDELNKLLRVEKAMAIVKRAGEIVQLRKVVGGESQEIYALGIGGWSLEVIRGSKSYQRSMGMTDGAVGGRRTEMCSVSWLAGSEACGTGMKPSSGQIKI</sequence>
<dbReference type="EMBL" id="CALTRL010000194">
    <property type="protein sequence ID" value="CAH7667019.1"/>
    <property type="molecule type" value="Genomic_DNA"/>
</dbReference>
<protein>
    <submittedName>
        <fullName evidence="1">Uncharacterized protein</fullName>
    </submittedName>
</protein>
<dbReference type="AlphaFoldDB" id="A0AAV0AIT5"/>
<accession>A0AAV0AIT5</accession>
<name>A0AAV0AIT5_PHAPC</name>